<reference evidence="15 16" key="1">
    <citation type="submission" date="2018-12" db="EMBL/GenBank/DDBJ databases">
        <title>three novel Halomonas strain isolated from plants.</title>
        <authorList>
            <person name="Sun C."/>
        </authorList>
    </citation>
    <scope>NUCLEOTIDE SEQUENCE [LARGE SCALE GENOMIC DNA]</scope>
    <source>
        <strain evidence="15 16">DSM 19434</strain>
    </source>
</reference>
<dbReference type="AlphaFoldDB" id="A0A3S0YZM5"/>
<dbReference type="InterPro" id="IPR050388">
    <property type="entry name" value="ABC_Ni/Peptide_Import"/>
</dbReference>
<evidence type="ECO:0000256" key="6">
    <source>
        <dbReference type="ARBA" id="ARBA00022840"/>
    </source>
</evidence>
<keyword evidence="8" id="KW-0406">Ion transport</keyword>
<evidence type="ECO:0000256" key="10">
    <source>
        <dbReference type="ARBA" id="ARBA00038669"/>
    </source>
</evidence>
<proteinExistence type="inferred from homology"/>
<evidence type="ECO:0000256" key="12">
    <source>
        <dbReference type="ARBA" id="ARBA00044143"/>
    </source>
</evidence>
<dbReference type="GO" id="GO:0015413">
    <property type="term" value="F:ABC-type nickel transporter activity"/>
    <property type="evidence" value="ECO:0007669"/>
    <property type="project" value="UniProtKB-EC"/>
</dbReference>
<keyword evidence="3" id="KW-0813">Transport</keyword>
<evidence type="ECO:0000256" key="4">
    <source>
        <dbReference type="ARBA" id="ARBA00022475"/>
    </source>
</evidence>
<evidence type="ECO:0000256" key="5">
    <source>
        <dbReference type="ARBA" id="ARBA00022741"/>
    </source>
</evidence>
<evidence type="ECO:0000256" key="1">
    <source>
        <dbReference type="ARBA" id="ARBA00004417"/>
    </source>
</evidence>
<evidence type="ECO:0000256" key="3">
    <source>
        <dbReference type="ARBA" id="ARBA00022448"/>
    </source>
</evidence>
<dbReference type="SMART" id="SM00382">
    <property type="entry name" value="AAA"/>
    <property type="match status" value="1"/>
</dbReference>
<dbReference type="PANTHER" id="PTHR43297:SF13">
    <property type="entry name" value="NICKEL ABC TRANSPORTER, ATP-BINDING PROTEIN"/>
    <property type="match status" value="1"/>
</dbReference>
<feature type="domain" description="ABC transporter" evidence="14">
    <location>
        <begin position="2"/>
        <end position="248"/>
    </location>
</feature>
<dbReference type="OrthoDB" id="7374568at2"/>
<dbReference type="SUPFAM" id="SSF52540">
    <property type="entry name" value="P-loop containing nucleoside triphosphate hydrolases"/>
    <property type="match status" value="1"/>
</dbReference>
<dbReference type="GO" id="GO:0016887">
    <property type="term" value="F:ATP hydrolysis activity"/>
    <property type="evidence" value="ECO:0007669"/>
    <property type="project" value="InterPro"/>
</dbReference>
<keyword evidence="16" id="KW-1185">Reference proteome</keyword>
<keyword evidence="9" id="KW-0472">Membrane</keyword>
<sequence length="300" mass="33198">MLHIENLTLQLPYYRRWFQREWITCLDNLSLSIQPGEIHAVIGASGAGKSLLASAIMGLLPEGARISGQLFFKKAPLTTERQRQLRGRQLALIPQSLNALDPLVSSQRQVSWAARRAGQSKTVAWHSAEHALNHYQLDQHAHRAYPHQLSGGMARRVLAAMARIGNASLIIADEPSVGLDPQQRDRVLASIKALALEGKAVMLITHDLRHALPISDHVTILRQGQCIETTYASAFRGHGEQLKSAYARALWNALPDNAFESDAIAIENDNESVNKNDSKRTAHTNVTVLPKETIKETRIA</sequence>
<evidence type="ECO:0000256" key="9">
    <source>
        <dbReference type="ARBA" id="ARBA00023136"/>
    </source>
</evidence>
<dbReference type="Gene3D" id="3.40.50.300">
    <property type="entry name" value="P-loop containing nucleotide triphosphate hydrolases"/>
    <property type="match status" value="1"/>
</dbReference>
<dbReference type="RefSeq" id="WP_126944149.1">
    <property type="nucleotide sequence ID" value="NZ_RZHG01000007.1"/>
</dbReference>
<evidence type="ECO:0000313" key="16">
    <source>
        <dbReference type="Proteomes" id="UP000287336"/>
    </source>
</evidence>
<evidence type="ECO:0000313" key="15">
    <source>
        <dbReference type="EMBL" id="RUR33482.1"/>
    </source>
</evidence>
<gene>
    <name evidence="15" type="ORF">ELY33_03755</name>
</gene>
<dbReference type="PANTHER" id="PTHR43297">
    <property type="entry name" value="OLIGOPEPTIDE TRANSPORT ATP-BINDING PROTEIN APPD"/>
    <property type="match status" value="1"/>
</dbReference>
<keyword evidence="7" id="KW-1278">Translocase</keyword>
<evidence type="ECO:0000259" key="14">
    <source>
        <dbReference type="PROSITE" id="PS50893"/>
    </source>
</evidence>
<evidence type="ECO:0000256" key="7">
    <source>
        <dbReference type="ARBA" id="ARBA00022967"/>
    </source>
</evidence>
<evidence type="ECO:0000256" key="8">
    <source>
        <dbReference type="ARBA" id="ARBA00023065"/>
    </source>
</evidence>
<comment type="similarity">
    <text evidence="2">Belongs to the ABC transporter superfamily.</text>
</comment>
<dbReference type="Pfam" id="PF00005">
    <property type="entry name" value="ABC_tran"/>
    <property type="match status" value="1"/>
</dbReference>
<comment type="subcellular location">
    <subcellularLocation>
        <location evidence="1">Cell inner membrane</location>
        <topology evidence="1">Peripheral membrane protein</topology>
    </subcellularLocation>
</comment>
<dbReference type="GO" id="GO:0005886">
    <property type="term" value="C:plasma membrane"/>
    <property type="evidence" value="ECO:0007669"/>
    <property type="project" value="UniProtKB-SubCell"/>
</dbReference>
<organism evidence="15 16">
    <name type="scientific">Vreelandella andesensis</name>
    <dbReference type="NCBI Taxonomy" id="447567"/>
    <lineage>
        <taxon>Bacteria</taxon>
        <taxon>Pseudomonadati</taxon>
        <taxon>Pseudomonadota</taxon>
        <taxon>Gammaproteobacteria</taxon>
        <taxon>Oceanospirillales</taxon>
        <taxon>Halomonadaceae</taxon>
        <taxon>Vreelandella</taxon>
    </lineage>
</organism>
<dbReference type="GO" id="GO:0005524">
    <property type="term" value="F:ATP binding"/>
    <property type="evidence" value="ECO:0007669"/>
    <property type="project" value="UniProtKB-KW"/>
</dbReference>
<dbReference type="EMBL" id="RZHG01000007">
    <property type="protein sequence ID" value="RUR33482.1"/>
    <property type="molecule type" value="Genomic_DNA"/>
</dbReference>
<dbReference type="PROSITE" id="PS50893">
    <property type="entry name" value="ABC_TRANSPORTER_2"/>
    <property type="match status" value="1"/>
</dbReference>
<comment type="caution">
    <text evidence="15">The sequence shown here is derived from an EMBL/GenBank/DDBJ whole genome shotgun (WGS) entry which is preliminary data.</text>
</comment>
<accession>A0A3S0YZM5</accession>
<dbReference type="InterPro" id="IPR003593">
    <property type="entry name" value="AAA+_ATPase"/>
</dbReference>
<evidence type="ECO:0000256" key="11">
    <source>
        <dbReference type="ARBA" id="ARBA00039098"/>
    </source>
</evidence>
<evidence type="ECO:0000256" key="2">
    <source>
        <dbReference type="ARBA" id="ARBA00005417"/>
    </source>
</evidence>
<protein>
    <recommendedName>
        <fullName evidence="12">Nickel import system ATP-binding protein NikD</fullName>
        <ecNumber evidence="11">7.2.2.11</ecNumber>
    </recommendedName>
</protein>
<dbReference type="Proteomes" id="UP000287336">
    <property type="component" value="Unassembled WGS sequence"/>
</dbReference>
<name>A0A3S0YZM5_9GAMM</name>
<keyword evidence="5" id="KW-0547">Nucleotide-binding</keyword>
<keyword evidence="6 15" id="KW-0067">ATP-binding</keyword>
<dbReference type="EC" id="7.2.2.11" evidence="11"/>
<evidence type="ECO:0000256" key="13">
    <source>
        <dbReference type="ARBA" id="ARBA00048610"/>
    </source>
</evidence>
<comment type="subunit">
    <text evidence="10">The complex is composed of two ATP-binding proteins (NikD and NikE), two transmembrane proteins (NikB and NikC) and a solute-binding protein (NikA).</text>
</comment>
<keyword evidence="4" id="KW-1003">Cell membrane</keyword>
<dbReference type="InterPro" id="IPR027417">
    <property type="entry name" value="P-loop_NTPase"/>
</dbReference>
<comment type="catalytic activity">
    <reaction evidence="13">
        <text>Ni(2+)(out) + ATP + H2O = Ni(2+)(in) + ADP + phosphate + H(+)</text>
        <dbReference type="Rhea" id="RHEA:15557"/>
        <dbReference type="ChEBI" id="CHEBI:15377"/>
        <dbReference type="ChEBI" id="CHEBI:15378"/>
        <dbReference type="ChEBI" id="CHEBI:30616"/>
        <dbReference type="ChEBI" id="CHEBI:43474"/>
        <dbReference type="ChEBI" id="CHEBI:49786"/>
        <dbReference type="ChEBI" id="CHEBI:456216"/>
        <dbReference type="EC" id="7.2.2.11"/>
    </reaction>
    <physiologicalReaction direction="left-to-right" evidence="13">
        <dbReference type="Rhea" id="RHEA:15558"/>
    </physiologicalReaction>
</comment>
<dbReference type="InterPro" id="IPR003439">
    <property type="entry name" value="ABC_transporter-like_ATP-bd"/>
</dbReference>